<dbReference type="InterPro" id="IPR016594">
    <property type="entry name" value="Inh_T4"/>
</dbReference>
<dbReference type="Pfam" id="PF26098">
    <property type="entry name" value="Phage_Inh_C"/>
    <property type="match status" value="1"/>
</dbReference>
<dbReference type="GO" id="GO:0008233">
    <property type="term" value="F:peptidase activity"/>
    <property type="evidence" value="ECO:0007669"/>
    <property type="project" value="UniProtKB-KW"/>
</dbReference>
<proteinExistence type="predicted"/>
<dbReference type="Pfam" id="PF26097">
    <property type="entry name" value="Phage_Inh_N"/>
    <property type="match status" value="1"/>
</dbReference>
<dbReference type="Proteomes" id="UP000250157">
    <property type="component" value="Segment"/>
</dbReference>
<evidence type="ECO:0000259" key="2">
    <source>
        <dbReference type="Pfam" id="PF26098"/>
    </source>
</evidence>
<accession>A0A2Z5ZC71</accession>
<evidence type="ECO:0000313" key="4">
    <source>
        <dbReference type="Proteomes" id="UP000250157"/>
    </source>
</evidence>
<feature type="domain" description="Inh C-terminal" evidence="2">
    <location>
        <begin position="176"/>
        <end position="237"/>
    </location>
</feature>
<keyword evidence="3" id="KW-0378">Hydrolase</keyword>
<dbReference type="KEGG" id="vg:65108387"/>
<name>A0A2Z5ZC71_9CAUD</name>
<keyword evidence="4" id="KW-1185">Reference proteome</keyword>
<reference evidence="3 4" key="1">
    <citation type="submission" date="2018-02" db="EMBL/GenBank/DDBJ databases">
        <title>Full genome sequencing of a novel polyvalent bacteriophage as one of T4-Family member.</title>
        <authorList>
            <person name="Kawasaki T."/>
            <person name="Saad A.M."/>
            <person name="Yamada T."/>
        </authorList>
    </citation>
    <scope>NUCLEOTIDE SEQUENCE [LARGE SCALE GENOMIC DNA]</scope>
    <source>
        <strain evidence="3 4">EcS1</strain>
    </source>
</reference>
<dbReference type="InterPro" id="IPR059055">
    <property type="entry name" value="Inh_C"/>
</dbReference>
<dbReference type="InterPro" id="IPR059054">
    <property type="entry name" value="Inh_N"/>
</dbReference>
<dbReference type="GO" id="GO:0006508">
    <property type="term" value="P:proteolysis"/>
    <property type="evidence" value="ECO:0007669"/>
    <property type="project" value="UniProtKB-KW"/>
</dbReference>
<dbReference type="EMBL" id="LC371242">
    <property type="protein sequence ID" value="BBC78248.1"/>
    <property type="molecule type" value="Genomic_DNA"/>
</dbReference>
<dbReference type="GeneID" id="65108387"/>
<organism evidence="3 4">
    <name type="scientific">Escherichia phage EcS1</name>
    <dbReference type="NCBI Taxonomy" id="2083276"/>
    <lineage>
        <taxon>Viruses</taxon>
        <taxon>Duplodnaviria</taxon>
        <taxon>Heunggongvirae</taxon>
        <taxon>Uroviricota</taxon>
        <taxon>Caudoviricetes</taxon>
        <taxon>Pantevenvirales</taxon>
        <taxon>Straboviridae</taxon>
        <taxon>Tevenvirinae</taxon>
        <taxon>Kagamiyamavirus</taxon>
        <taxon>Kagamiyamavirus ecs1</taxon>
    </lineage>
</organism>
<dbReference type="RefSeq" id="YP_010090895.1">
    <property type="nucleotide sequence ID" value="NC_055721.1"/>
</dbReference>
<feature type="domain" description="Inh N-terminal" evidence="1">
    <location>
        <begin position="1"/>
        <end position="50"/>
    </location>
</feature>
<evidence type="ECO:0000313" key="3">
    <source>
        <dbReference type="EMBL" id="BBC78248.1"/>
    </source>
</evidence>
<evidence type="ECO:0000259" key="1">
    <source>
        <dbReference type="Pfam" id="PF26097"/>
    </source>
</evidence>
<dbReference type="PIRSF" id="PIRSF012159">
    <property type="entry name" value="Inh_gp21_prd"/>
    <property type="match status" value="1"/>
</dbReference>
<protein>
    <submittedName>
        <fullName evidence="3">Inhibitor of prohead protease</fullName>
    </submittedName>
</protein>
<sequence>MIDKIYIDELRELDKKEAKEKLADYALTFNITLKKTKSFDNMVADLSEEMKKLASEPMPEDIGGMSISDLIQADDELTGTSVFKDEAKDEAKTLLIDSIGAPSVEAKIINSIQAPIGEVVTVIHSEGIETIPTKPMTEEDLPALEKAIEQIIESEKVFELPKDFSPTLAQIGRGLTYVTLPWWIYEWITKNPEWKVNPHSFPHHYGIDTILSLLYYIKRDGLVRVRETRNSSFQVIK</sequence>
<keyword evidence="3" id="KW-0645">Protease</keyword>